<proteinExistence type="predicted"/>
<dbReference type="GO" id="GO:0000935">
    <property type="term" value="C:division septum"/>
    <property type="evidence" value="ECO:0007669"/>
    <property type="project" value="TreeGrafter"/>
</dbReference>
<gene>
    <name evidence="1" type="ORF">LAFE_0G13806G</name>
</gene>
<dbReference type="STRING" id="4955.A0A1G4MI47"/>
<dbReference type="OMA" id="PRIECQL"/>
<dbReference type="EMBL" id="LT598486">
    <property type="protein sequence ID" value="SCW03589.1"/>
    <property type="molecule type" value="Genomic_DNA"/>
</dbReference>
<dbReference type="Proteomes" id="UP000190831">
    <property type="component" value="Chromosome G"/>
</dbReference>
<dbReference type="PANTHER" id="PTHR36419">
    <property type="entry name" value="ARRESTIN FAMILY PROTEIN 1"/>
    <property type="match status" value="1"/>
</dbReference>
<organism evidence="1 2">
    <name type="scientific">Lachancea fermentati</name>
    <name type="common">Zygosaccharomyces fermentati</name>
    <dbReference type="NCBI Taxonomy" id="4955"/>
    <lineage>
        <taxon>Eukaryota</taxon>
        <taxon>Fungi</taxon>
        <taxon>Dikarya</taxon>
        <taxon>Ascomycota</taxon>
        <taxon>Saccharomycotina</taxon>
        <taxon>Saccharomycetes</taxon>
        <taxon>Saccharomycetales</taxon>
        <taxon>Saccharomycetaceae</taxon>
        <taxon>Lachancea</taxon>
    </lineage>
</organism>
<dbReference type="AlphaFoldDB" id="A0A1G4MI47"/>
<evidence type="ECO:0000313" key="2">
    <source>
        <dbReference type="Proteomes" id="UP000190831"/>
    </source>
</evidence>
<keyword evidence="2" id="KW-1185">Reference proteome</keyword>
<dbReference type="GO" id="GO:0000917">
    <property type="term" value="P:division septum assembly"/>
    <property type="evidence" value="ECO:0007669"/>
    <property type="project" value="TreeGrafter"/>
</dbReference>
<dbReference type="PANTHER" id="PTHR36419:SF1">
    <property type="entry name" value="RHO1 GEF LOCALIZING PROTEIN 1"/>
    <property type="match status" value="1"/>
</dbReference>
<accession>A0A1G4MI47</accession>
<dbReference type="InterPro" id="IPR053060">
    <property type="entry name" value="Cytokinesis_Signaling_Reg"/>
</dbReference>
<name>A0A1G4MI47_LACFM</name>
<evidence type="ECO:0000313" key="1">
    <source>
        <dbReference type="EMBL" id="SCW03589.1"/>
    </source>
</evidence>
<dbReference type="OrthoDB" id="4001642at2759"/>
<reference evidence="1 2" key="1">
    <citation type="submission" date="2016-03" db="EMBL/GenBank/DDBJ databases">
        <authorList>
            <person name="Devillers H."/>
        </authorList>
    </citation>
    <scope>NUCLEOTIDE SEQUENCE [LARGE SCALE GENOMIC DNA]</scope>
    <source>
        <strain evidence="1">CBS 6772</strain>
    </source>
</reference>
<sequence length="436" mass="49844">MTHPVISLKPSYNSLVRGCPGLPDTLPRLECELRIRSSNGKRFIIGNIEVILRTTEVLNSPGHSFTSKSKLERSVIHYKKNIRISDKKIVGIDIPLTIALPDDIKETNFNSKFGHCFTTLECVLTYSIQANDTPTLTHPFSTVVNVERYDLLASPKLFKPLKRKFTSPDGKFLVQYKIENPCVTTDDVLHLGLEVVPKLNSNSFAHTQKIFGKKLKLKCVVFEVKEYLEVYDSHLDAKESTLQEVTKQFNEAIGDSGIVLQSDIRICTKNQRFKQYELSMKEPAVMYRLPTHQPDLTGNLPETILLKSKNNIEPFNYHSSITTRGKLFSITHGITMRFKISSAKDFEINQPIDISPWVKPQIKYIENIIYREKEIAKNARAFYESFGGIKRNKKTGQLEYPPLPPVVYTSDEETLNHLGIEYNKKFNPPRRVPVIE</sequence>
<protein>
    <submittedName>
        <fullName evidence="1">LAFE_0G13806g1_1</fullName>
    </submittedName>
</protein>